<proteinExistence type="predicted"/>
<dbReference type="OrthoDB" id="9805802at2"/>
<dbReference type="SUPFAM" id="SSF52540">
    <property type="entry name" value="P-loop containing nucleoside triphosphate hydrolases"/>
    <property type="match status" value="1"/>
</dbReference>
<comment type="caution">
    <text evidence="4">The sequence shown here is derived from an EMBL/GenBank/DDBJ whole genome shotgun (WGS) entry which is preliminary data.</text>
</comment>
<dbReference type="Pfam" id="PF13304">
    <property type="entry name" value="AAA_21"/>
    <property type="match status" value="1"/>
</dbReference>
<accession>A0A4R2FZQ8</accession>
<dbReference type="PROSITE" id="PS00211">
    <property type="entry name" value="ABC_TRANSPORTER_1"/>
    <property type="match status" value="1"/>
</dbReference>
<dbReference type="PANTHER" id="PTHR43581">
    <property type="entry name" value="ATP/GTP PHOSPHATASE"/>
    <property type="match status" value="1"/>
</dbReference>
<dbReference type="EMBL" id="SLWK01000038">
    <property type="protein sequence ID" value="TCO00617.1"/>
    <property type="molecule type" value="Genomic_DNA"/>
</dbReference>
<dbReference type="InterPro" id="IPR051396">
    <property type="entry name" value="Bact_Antivir_Def_Nuclease"/>
</dbReference>
<sequence length="540" mass="61995">MKIKQISIKNFKRFTNLKVSEIPESAKLIVLVGPNGSGKTSFFEALNHWYKLMGFGNIYGGLFNEGNTEYFPKVNSNSNSKQWYEDKVEISFYGNESLNQQEIKERFYFRTAYRNEPDFTVKSLSKLDSPVDKLKLQTLMMNDITVSENYQRLVSQSLAGLYDNLNDNKTVAQLRNELIGKIQHSFSSVFEDLTLSSIGDPLRNGSFYFIKGTAIDFHYKNLSAGEKSVFDLILDLIIKSSYFKNSVFCIDEPEAHLHTSLQAKVLEELFKLTPAESQLWISTHSIGMLKKAEALEQENPGTVIFLDFDNRDFDLNEVIKPAKIGKAIWNKFFDLAYSDFSKLISPEIIVFCEGSFQGRKYKDFDAQIYSLIFENKHHNTRFVSIGSSSEIENIENQSIRVLSNILKSSQIIKFVDRDDKSDQEVQELKEKGIKTSLRRHVESYLFDDEIIEKLCKSINKQELYQDCISAKCNALMNSVERGNPSDDIKSASGDIFNELKRILGLRQCGNNKSAFLRDTMAPLITEETNIYRELEKEIFK</sequence>
<dbReference type="InterPro" id="IPR003959">
    <property type="entry name" value="ATPase_AAA_core"/>
</dbReference>
<dbReference type="PANTHER" id="PTHR43581:SF4">
    <property type="entry name" value="ATP_GTP PHOSPHATASE"/>
    <property type="match status" value="1"/>
</dbReference>
<dbReference type="GO" id="GO:0016887">
    <property type="term" value="F:ATP hydrolysis activity"/>
    <property type="evidence" value="ECO:0007669"/>
    <property type="project" value="InterPro"/>
</dbReference>
<name>A0A4R2FZQ8_9BACT</name>
<evidence type="ECO:0000256" key="2">
    <source>
        <dbReference type="ARBA" id="ARBA00022840"/>
    </source>
</evidence>
<protein>
    <submittedName>
        <fullName evidence="4">Putative AbiEii toxin of type IV toxin-antitoxin system</fullName>
    </submittedName>
</protein>
<feature type="domain" description="ATPase AAA-type core" evidence="3">
    <location>
        <begin position="28"/>
        <end position="287"/>
    </location>
</feature>
<organism evidence="4 5">
    <name type="scientific">Natronoflexus pectinivorans</name>
    <dbReference type="NCBI Taxonomy" id="682526"/>
    <lineage>
        <taxon>Bacteria</taxon>
        <taxon>Pseudomonadati</taxon>
        <taxon>Bacteroidota</taxon>
        <taxon>Bacteroidia</taxon>
        <taxon>Marinilabiliales</taxon>
        <taxon>Marinilabiliaceae</taxon>
        <taxon>Natronoflexus</taxon>
    </lineage>
</organism>
<dbReference type="GO" id="GO:0005524">
    <property type="term" value="F:ATP binding"/>
    <property type="evidence" value="ECO:0007669"/>
    <property type="project" value="UniProtKB-KW"/>
</dbReference>
<reference evidence="4 5" key="1">
    <citation type="submission" date="2019-03" db="EMBL/GenBank/DDBJ databases">
        <title>Genomic Encyclopedia of Type Strains, Phase IV (KMG-IV): sequencing the most valuable type-strain genomes for metagenomic binning, comparative biology and taxonomic classification.</title>
        <authorList>
            <person name="Goeker M."/>
        </authorList>
    </citation>
    <scope>NUCLEOTIDE SEQUENCE [LARGE SCALE GENOMIC DNA]</scope>
    <source>
        <strain evidence="4 5">DSM 24179</strain>
    </source>
</reference>
<keyword evidence="1" id="KW-0547">Nucleotide-binding</keyword>
<dbReference type="AlphaFoldDB" id="A0A4R2FZQ8"/>
<dbReference type="RefSeq" id="WP_132435699.1">
    <property type="nucleotide sequence ID" value="NZ_SLWK01000038.1"/>
</dbReference>
<keyword evidence="5" id="KW-1185">Reference proteome</keyword>
<evidence type="ECO:0000256" key="1">
    <source>
        <dbReference type="ARBA" id="ARBA00022741"/>
    </source>
</evidence>
<evidence type="ECO:0000259" key="3">
    <source>
        <dbReference type="Pfam" id="PF13304"/>
    </source>
</evidence>
<evidence type="ECO:0000313" key="5">
    <source>
        <dbReference type="Proteomes" id="UP000295221"/>
    </source>
</evidence>
<gene>
    <name evidence="4" type="ORF">EV194_1381</name>
</gene>
<keyword evidence="2" id="KW-0067">ATP-binding</keyword>
<dbReference type="Proteomes" id="UP000295221">
    <property type="component" value="Unassembled WGS sequence"/>
</dbReference>
<dbReference type="InterPro" id="IPR027417">
    <property type="entry name" value="P-loop_NTPase"/>
</dbReference>
<evidence type="ECO:0000313" key="4">
    <source>
        <dbReference type="EMBL" id="TCO00617.1"/>
    </source>
</evidence>
<dbReference type="Gene3D" id="3.40.50.300">
    <property type="entry name" value="P-loop containing nucleotide triphosphate hydrolases"/>
    <property type="match status" value="1"/>
</dbReference>
<dbReference type="InterPro" id="IPR017871">
    <property type="entry name" value="ABC_transporter-like_CS"/>
</dbReference>